<comment type="caution">
    <text evidence="1">The sequence shown here is derived from an EMBL/GenBank/DDBJ whole genome shotgun (WGS) entry which is preliminary data.</text>
</comment>
<accession>A0ABQ4ZPD1</accession>
<name>A0ABQ4ZPD1_9ASTR</name>
<sequence>MTESPLVDSGFAVPVFSLGDDPCLSQQGNGFSNSCSFIKVNAYWLEQFTPANDRECNMYKDKAILAEPRKLKNWDE</sequence>
<dbReference type="Proteomes" id="UP001151760">
    <property type="component" value="Unassembled WGS sequence"/>
</dbReference>
<gene>
    <name evidence="1" type="ORF">Tco_0774751</name>
</gene>
<dbReference type="EMBL" id="BQNB010011558">
    <property type="protein sequence ID" value="GJS92115.1"/>
    <property type="molecule type" value="Genomic_DNA"/>
</dbReference>
<reference evidence="1" key="2">
    <citation type="submission" date="2022-01" db="EMBL/GenBank/DDBJ databases">
        <authorList>
            <person name="Yamashiro T."/>
            <person name="Shiraishi A."/>
            <person name="Satake H."/>
            <person name="Nakayama K."/>
        </authorList>
    </citation>
    <scope>NUCLEOTIDE SEQUENCE</scope>
</reference>
<organism evidence="1 2">
    <name type="scientific">Tanacetum coccineum</name>
    <dbReference type="NCBI Taxonomy" id="301880"/>
    <lineage>
        <taxon>Eukaryota</taxon>
        <taxon>Viridiplantae</taxon>
        <taxon>Streptophyta</taxon>
        <taxon>Embryophyta</taxon>
        <taxon>Tracheophyta</taxon>
        <taxon>Spermatophyta</taxon>
        <taxon>Magnoliopsida</taxon>
        <taxon>eudicotyledons</taxon>
        <taxon>Gunneridae</taxon>
        <taxon>Pentapetalae</taxon>
        <taxon>asterids</taxon>
        <taxon>campanulids</taxon>
        <taxon>Asterales</taxon>
        <taxon>Asteraceae</taxon>
        <taxon>Asteroideae</taxon>
        <taxon>Anthemideae</taxon>
        <taxon>Anthemidinae</taxon>
        <taxon>Tanacetum</taxon>
    </lineage>
</organism>
<evidence type="ECO:0000313" key="2">
    <source>
        <dbReference type="Proteomes" id="UP001151760"/>
    </source>
</evidence>
<proteinExistence type="predicted"/>
<reference evidence="1" key="1">
    <citation type="journal article" date="2022" name="Int. J. Mol. Sci.">
        <title>Draft Genome of Tanacetum Coccineum: Genomic Comparison of Closely Related Tanacetum-Family Plants.</title>
        <authorList>
            <person name="Yamashiro T."/>
            <person name="Shiraishi A."/>
            <person name="Nakayama K."/>
            <person name="Satake H."/>
        </authorList>
    </citation>
    <scope>NUCLEOTIDE SEQUENCE</scope>
</reference>
<protein>
    <submittedName>
        <fullName evidence="1">Uncharacterized protein</fullName>
    </submittedName>
</protein>
<keyword evidence="2" id="KW-1185">Reference proteome</keyword>
<evidence type="ECO:0000313" key="1">
    <source>
        <dbReference type="EMBL" id="GJS92115.1"/>
    </source>
</evidence>